<name>A0A382DQR4_9ZZZZ</name>
<dbReference type="InterPro" id="IPR013785">
    <property type="entry name" value="Aldolase_TIM"/>
</dbReference>
<dbReference type="Pfam" id="PF01070">
    <property type="entry name" value="FMN_dh"/>
    <property type="match status" value="1"/>
</dbReference>
<gene>
    <name evidence="3" type="ORF">METZ01_LOCUS193409</name>
</gene>
<protein>
    <recommendedName>
        <fullName evidence="2">FMN-dependent dehydrogenase domain-containing protein</fullName>
    </recommendedName>
</protein>
<proteinExistence type="predicted"/>
<dbReference type="AlphaFoldDB" id="A0A382DQR4"/>
<reference evidence="3" key="1">
    <citation type="submission" date="2018-05" db="EMBL/GenBank/DDBJ databases">
        <authorList>
            <person name="Lanie J.A."/>
            <person name="Ng W.-L."/>
            <person name="Kazmierczak K.M."/>
            <person name="Andrzejewski T.M."/>
            <person name="Davidsen T.M."/>
            <person name="Wayne K.J."/>
            <person name="Tettelin H."/>
            <person name="Glass J.I."/>
            <person name="Rusch D."/>
            <person name="Podicherti R."/>
            <person name="Tsui H.-C.T."/>
            <person name="Winkler M.E."/>
        </authorList>
    </citation>
    <scope>NUCLEOTIDE SEQUENCE</scope>
</reference>
<accession>A0A382DQR4</accession>
<dbReference type="Gene3D" id="3.20.20.70">
    <property type="entry name" value="Aldolase class I"/>
    <property type="match status" value="1"/>
</dbReference>
<evidence type="ECO:0000256" key="1">
    <source>
        <dbReference type="ARBA" id="ARBA00001917"/>
    </source>
</evidence>
<feature type="domain" description="FMN-dependent dehydrogenase" evidence="2">
    <location>
        <begin position="22"/>
        <end position="61"/>
    </location>
</feature>
<organism evidence="3">
    <name type="scientific">marine metagenome</name>
    <dbReference type="NCBI Taxonomy" id="408172"/>
    <lineage>
        <taxon>unclassified sequences</taxon>
        <taxon>metagenomes</taxon>
        <taxon>ecological metagenomes</taxon>
    </lineage>
</organism>
<dbReference type="GO" id="GO:0016491">
    <property type="term" value="F:oxidoreductase activity"/>
    <property type="evidence" value="ECO:0007669"/>
    <property type="project" value="InterPro"/>
</dbReference>
<feature type="non-terminal residue" evidence="3">
    <location>
        <position position="61"/>
    </location>
</feature>
<dbReference type="InterPro" id="IPR000262">
    <property type="entry name" value="FMN-dep_DH"/>
</dbReference>
<comment type="cofactor">
    <cofactor evidence="1">
        <name>FMN</name>
        <dbReference type="ChEBI" id="CHEBI:58210"/>
    </cofactor>
</comment>
<evidence type="ECO:0000313" key="3">
    <source>
        <dbReference type="EMBL" id="SVB40555.1"/>
    </source>
</evidence>
<dbReference type="EMBL" id="UINC01040538">
    <property type="protein sequence ID" value="SVB40555.1"/>
    <property type="molecule type" value="Genomic_DNA"/>
</dbReference>
<dbReference type="SUPFAM" id="SSF51395">
    <property type="entry name" value="FMN-linked oxidoreductases"/>
    <property type="match status" value="1"/>
</dbReference>
<sequence length="61" mass="6989">MSDDGRPQDKRFMALHEIVAIARQNLDDMTWDYVIGGSESETTLRRNRAAIDSLGWLPRVL</sequence>
<evidence type="ECO:0000259" key="2">
    <source>
        <dbReference type="Pfam" id="PF01070"/>
    </source>
</evidence>